<evidence type="ECO:0000313" key="3">
    <source>
        <dbReference type="EMBL" id="KAJ7192360.1"/>
    </source>
</evidence>
<name>A0AAD6UXB1_9AGAR</name>
<reference evidence="3" key="1">
    <citation type="submission" date="2023-03" db="EMBL/GenBank/DDBJ databases">
        <title>Massive genome expansion in bonnet fungi (Mycena s.s.) driven by repeated elements and novel gene families across ecological guilds.</title>
        <authorList>
            <consortium name="Lawrence Berkeley National Laboratory"/>
            <person name="Harder C.B."/>
            <person name="Miyauchi S."/>
            <person name="Viragh M."/>
            <person name="Kuo A."/>
            <person name="Thoen E."/>
            <person name="Andreopoulos B."/>
            <person name="Lu D."/>
            <person name="Skrede I."/>
            <person name="Drula E."/>
            <person name="Henrissat B."/>
            <person name="Morin E."/>
            <person name="Kohler A."/>
            <person name="Barry K."/>
            <person name="LaButti K."/>
            <person name="Morin E."/>
            <person name="Salamov A."/>
            <person name="Lipzen A."/>
            <person name="Mereny Z."/>
            <person name="Hegedus B."/>
            <person name="Baldrian P."/>
            <person name="Stursova M."/>
            <person name="Weitz H."/>
            <person name="Taylor A."/>
            <person name="Grigoriev I.V."/>
            <person name="Nagy L.G."/>
            <person name="Martin F."/>
            <person name="Kauserud H."/>
        </authorList>
    </citation>
    <scope>NUCLEOTIDE SEQUENCE</scope>
    <source>
        <strain evidence="3">9144</strain>
    </source>
</reference>
<evidence type="ECO:0000256" key="1">
    <source>
        <dbReference type="SAM" id="SignalP"/>
    </source>
</evidence>
<feature type="chain" id="PRO_5042211468" description="WD-like domain-containing protein" evidence="1">
    <location>
        <begin position="24"/>
        <end position="240"/>
    </location>
</feature>
<proteinExistence type="predicted"/>
<keyword evidence="4" id="KW-1185">Reference proteome</keyword>
<sequence>MFSSSFNFAAVILGLSSVRIALASPAPAPVNEFATDGGIVVTHNAADYFPHAVGDLSAWDISTRFTGYNSTMESWLTSIDPHSGATDEDKAKALMSVAFAKPYDPADRDMASDVQALLDTVAGKTTSTAVDRRDSSFIVSTKHIVVWHTCTAFFSCVSGTTCSFDLQIGSAPRSQCQSQGGQNCCISWSTTKLQVGFFSTTWTTCNQEVNDDGDTSASCEGKSTTQGGDACLSNRATGCT</sequence>
<accession>A0AAD6UXB1</accession>
<dbReference type="InterPro" id="IPR046925">
    <property type="entry name" value="WD-like_fungi"/>
</dbReference>
<evidence type="ECO:0000313" key="4">
    <source>
        <dbReference type="Proteomes" id="UP001219525"/>
    </source>
</evidence>
<comment type="caution">
    <text evidence="3">The sequence shown here is derived from an EMBL/GenBank/DDBJ whole genome shotgun (WGS) entry which is preliminary data.</text>
</comment>
<keyword evidence="1" id="KW-0732">Signal</keyword>
<dbReference type="Pfam" id="PF20493">
    <property type="entry name" value="WD-like_fungi"/>
    <property type="match status" value="1"/>
</dbReference>
<dbReference type="AlphaFoldDB" id="A0AAD6UXB1"/>
<dbReference type="Proteomes" id="UP001219525">
    <property type="component" value="Unassembled WGS sequence"/>
</dbReference>
<dbReference type="EMBL" id="JARJCW010000121">
    <property type="protein sequence ID" value="KAJ7192360.1"/>
    <property type="molecule type" value="Genomic_DNA"/>
</dbReference>
<protein>
    <recommendedName>
        <fullName evidence="2">WD-like domain-containing protein</fullName>
    </recommendedName>
</protein>
<organism evidence="3 4">
    <name type="scientific">Mycena pura</name>
    <dbReference type="NCBI Taxonomy" id="153505"/>
    <lineage>
        <taxon>Eukaryota</taxon>
        <taxon>Fungi</taxon>
        <taxon>Dikarya</taxon>
        <taxon>Basidiomycota</taxon>
        <taxon>Agaricomycotina</taxon>
        <taxon>Agaricomycetes</taxon>
        <taxon>Agaricomycetidae</taxon>
        <taxon>Agaricales</taxon>
        <taxon>Marasmiineae</taxon>
        <taxon>Mycenaceae</taxon>
        <taxon>Mycena</taxon>
    </lineage>
</organism>
<feature type="signal peptide" evidence="1">
    <location>
        <begin position="1"/>
        <end position="23"/>
    </location>
</feature>
<gene>
    <name evidence="3" type="ORF">GGX14DRAFT_480225</name>
</gene>
<evidence type="ECO:0000259" key="2">
    <source>
        <dbReference type="Pfam" id="PF20493"/>
    </source>
</evidence>
<feature type="domain" description="WD-like" evidence="2">
    <location>
        <begin position="117"/>
        <end position="239"/>
    </location>
</feature>